<evidence type="ECO:0000256" key="1">
    <source>
        <dbReference type="SAM" id="MobiDB-lite"/>
    </source>
</evidence>
<evidence type="ECO:0000313" key="3">
    <source>
        <dbReference type="Proteomes" id="UP001151760"/>
    </source>
</evidence>
<evidence type="ECO:0000313" key="2">
    <source>
        <dbReference type="EMBL" id="GJT43688.1"/>
    </source>
</evidence>
<dbReference type="InterPro" id="IPR012337">
    <property type="entry name" value="RNaseH-like_sf"/>
</dbReference>
<dbReference type="Proteomes" id="UP001151760">
    <property type="component" value="Unassembled WGS sequence"/>
</dbReference>
<gene>
    <name evidence="2" type="ORF">Tco_0952403</name>
</gene>
<keyword evidence="3" id="KW-1185">Reference proteome</keyword>
<feature type="region of interest" description="Disordered" evidence="1">
    <location>
        <begin position="1"/>
        <end position="32"/>
    </location>
</feature>
<dbReference type="PANTHER" id="PTHR42648:SF32">
    <property type="entry name" value="RIBONUCLEASE H-LIKE DOMAIN, GAG-PRE-INTEGRASE DOMAIN PROTEIN-RELATED"/>
    <property type="match status" value="1"/>
</dbReference>
<comment type="caution">
    <text evidence="2">The sequence shown here is derived from an EMBL/GenBank/DDBJ whole genome shotgun (WGS) entry which is preliminary data.</text>
</comment>
<proteinExistence type="predicted"/>
<dbReference type="InterPro" id="IPR036397">
    <property type="entry name" value="RNaseH_sf"/>
</dbReference>
<reference evidence="2" key="2">
    <citation type="submission" date="2022-01" db="EMBL/GenBank/DDBJ databases">
        <authorList>
            <person name="Yamashiro T."/>
            <person name="Shiraishi A."/>
            <person name="Satake H."/>
            <person name="Nakayama K."/>
        </authorList>
    </citation>
    <scope>NUCLEOTIDE SEQUENCE</scope>
</reference>
<dbReference type="InterPro" id="IPR039537">
    <property type="entry name" value="Retrotran_Ty1/copia-like"/>
</dbReference>
<protein>
    <submittedName>
        <fullName evidence="2">Ribonuclease H-like domain-containing protein</fullName>
    </submittedName>
</protein>
<dbReference type="PANTHER" id="PTHR42648">
    <property type="entry name" value="TRANSPOSASE, PUTATIVE-RELATED"/>
    <property type="match status" value="1"/>
</dbReference>
<name>A0ABQ5DXH6_9ASTR</name>
<accession>A0ABQ5DXH6</accession>
<organism evidence="2 3">
    <name type="scientific">Tanacetum coccineum</name>
    <dbReference type="NCBI Taxonomy" id="301880"/>
    <lineage>
        <taxon>Eukaryota</taxon>
        <taxon>Viridiplantae</taxon>
        <taxon>Streptophyta</taxon>
        <taxon>Embryophyta</taxon>
        <taxon>Tracheophyta</taxon>
        <taxon>Spermatophyta</taxon>
        <taxon>Magnoliopsida</taxon>
        <taxon>eudicotyledons</taxon>
        <taxon>Gunneridae</taxon>
        <taxon>Pentapetalae</taxon>
        <taxon>asterids</taxon>
        <taxon>campanulids</taxon>
        <taxon>Asterales</taxon>
        <taxon>Asteraceae</taxon>
        <taxon>Asteroideae</taxon>
        <taxon>Anthemideae</taxon>
        <taxon>Anthemidinae</taxon>
        <taxon>Tanacetum</taxon>
    </lineage>
</organism>
<dbReference type="Gene3D" id="3.30.420.10">
    <property type="entry name" value="Ribonuclease H-like superfamily/Ribonuclease H"/>
    <property type="match status" value="1"/>
</dbReference>
<dbReference type="EMBL" id="BQNB010015751">
    <property type="protein sequence ID" value="GJT43688.1"/>
    <property type="molecule type" value="Genomic_DNA"/>
</dbReference>
<sequence length="276" mass="31166">MSQPANDNFSLHDDEELSLHDDTSLDGSIDDEDLGSNKFKGSKKVTGIEAVEEETAGYEELNHALNAFTVNNEYPCALNYDRFIKFLFQANDEELGAVLTYQSMNDLSMNHIPISFYDRQGKFSTVSSADTQIKSGSSRFNTGKQNVNSGSSTEAKILNPKWDLLLLEEVKVVSVEKEFSNARTPQQNRVAERMNRTLIEAARTMLADSHLPTTFWAEAVNTACYHSTWVHRVIDIDEQTARRACRPMVVSSTSLTEQLRRKQWFSDTIVKKDPLP</sequence>
<reference evidence="2" key="1">
    <citation type="journal article" date="2022" name="Int. J. Mol. Sci.">
        <title>Draft Genome of Tanacetum Coccineum: Genomic Comparison of Closely Related Tanacetum-Family Plants.</title>
        <authorList>
            <person name="Yamashiro T."/>
            <person name="Shiraishi A."/>
            <person name="Nakayama K."/>
            <person name="Satake H."/>
        </authorList>
    </citation>
    <scope>NUCLEOTIDE SEQUENCE</scope>
</reference>
<dbReference type="SUPFAM" id="SSF53098">
    <property type="entry name" value="Ribonuclease H-like"/>
    <property type="match status" value="1"/>
</dbReference>